<evidence type="ECO:0000313" key="3">
    <source>
        <dbReference type="Proteomes" id="UP000703269"/>
    </source>
</evidence>
<sequence>MEDLRGGISGPIWVVREQGCAAVQLDRTGHAVCAGRANFQVPGLAVFYTTRVMLLGRKIHPPPAEPCHFPAAPPRHRAHALEDGLPQDGHGREQAHPRRDPDRALRRHLLDRRPHHLLALAEHELLRHVRDPHRPHLHEHAPRHAHQPERPARAAARHGRPGQRETGAEPAAVGARRRRRPDGREHDAGDVDGHRALRDLGPEGRRRLRRPRVNARGPRLEAPHLLDRLRRGVCSGAGWWRSVVAAEDPWPLSQSIPPDACPGDWRYCSKIFARFLIMEYTVVYRKRACRSG</sequence>
<protein>
    <submittedName>
        <fullName evidence="2">Uncharacterized protein</fullName>
    </submittedName>
</protein>
<dbReference type="AlphaFoldDB" id="A0A9P3GM94"/>
<proteinExistence type="predicted"/>
<feature type="region of interest" description="Disordered" evidence="1">
    <location>
        <begin position="135"/>
        <end position="215"/>
    </location>
</feature>
<feature type="compositionally biased region" description="Basic and acidic residues" evidence="1">
    <location>
        <begin position="135"/>
        <end position="152"/>
    </location>
</feature>
<evidence type="ECO:0000313" key="2">
    <source>
        <dbReference type="EMBL" id="GJE97351.1"/>
    </source>
</evidence>
<feature type="compositionally biased region" description="Basic and acidic residues" evidence="1">
    <location>
        <begin position="89"/>
        <end position="101"/>
    </location>
</feature>
<feature type="region of interest" description="Disordered" evidence="1">
    <location>
        <begin position="69"/>
        <end position="101"/>
    </location>
</feature>
<organism evidence="2 3">
    <name type="scientific">Phanerochaete sordida</name>
    <dbReference type="NCBI Taxonomy" id="48140"/>
    <lineage>
        <taxon>Eukaryota</taxon>
        <taxon>Fungi</taxon>
        <taxon>Dikarya</taxon>
        <taxon>Basidiomycota</taxon>
        <taxon>Agaricomycotina</taxon>
        <taxon>Agaricomycetes</taxon>
        <taxon>Polyporales</taxon>
        <taxon>Phanerochaetaceae</taxon>
        <taxon>Phanerochaete</taxon>
    </lineage>
</organism>
<name>A0A9P3GM94_9APHY</name>
<comment type="caution">
    <text evidence="2">The sequence shown here is derived from an EMBL/GenBank/DDBJ whole genome shotgun (WGS) entry which is preliminary data.</text>
</comment>
<accession>A0A9P3GM94</accession>
<evidence type="ECO:0000256" key="1">
    <source>
        <dbReference type="SAM" id="MobiDB-lite"/>
    </source>
</evidence>
<gene>
    <name evidence="2" type="ORF">PsYK624_135670</name>
</gene>
<dbReference type="EMBL" id="BPQB01000070">
    <property type="protein sequence ID" value="GJE97351.1"/>
    <property type="molecule type" value="Genomic_DNA"/>
</dbReference>
<keyword evidence="3" id="KW-1185">Reference proteome</keyword>
<feature type="compositionally biased region" description="Basic and acidic residues" evidence="1">
    <location>
        <begin position="182"/>
        <end position="205"/>
    </location>
</feature>
<dbReference type="Proteomes" id="UP000703269">
    <property type="component" value="Unassembled WGS sequence"/>
</dbReference>
<reference evidence="2 3" key="1">
    <citation type="submission" date="2021-08" db="EMBL/GenBank/DDBJ databases">
        <title>Draft Genome Sequence of Phanerochaete sordida strain YK-624.</title>
        <authorList>
            <person name="Mori T."/>
            <person name="Dohra H."/>
            <person name="Suzuki T."/>
            <person name="Kawagishi H."/>
            <person name="Hirai H."/>
        </authorList>
    </citation>
    <scope>NUCLEOTIDE SEQUENCE [LARGE SCALE GENOMIC DNA]</scope>
    <source>
        <strain evidence="2 3">YK-624</strain>
    </source>
</reference>